<dbReference type="SUPFAM" id="SSF51735">
    <property type="entry name" value="NAD(P)-binding Rossmann-fold domains"/>
    <property type="match status" value="1"/>
</dbReference>
<dbReference type="CDD" id="cd05244">
    <property type="entry name" value="BVR-B_like_SDR_a"/>
    <property type="match status" value="1"/>
</dbReference>
<reference evidence="2" key="1">
    <citation type="submission" date="2014-11" db="EMBL/GenBank/DDBJ databases">
        <authorList>
            <person name="Malar M.C."/>
            <person name="Sen D."/>
            <person name="Tripathy S."/>
        </authorList>
    </citation>
    <scope>NUCLEOTIDE SEQUENCE</scope>
    <source>
        <strain evidence="2">BDU141951</strain>
    </source>
</reference>
<dbReference type="PANTHER" id="PTHR43355:SF2">
    <property type="entry name" value="FLAVIN REDUCTASE (NADPH)"/>
    <property type="match status" value="1"/>
</dbReference>
<sequence length="209" mass="23073">MQLVIFGATGTVGAQVVQQALEQGHTVTAFARNLSKLDIQHPQLNLTQGDVMDASAVEQAIRGKDAVVCVLGAGKNLKSTIRSEGTRQIIQAMEKVGLRRLICLSTLGTGDSWGNLDFYWKYVMFGFILRQVFADHERQEALVRNSNLDWTIVRPGALTDGPLTGEYRHNFPSSDRNITLQISRADVADFILKQLSDQSSLYQAASLSY</sequence>
<name>A0A0C1YBE7_9CYAN</name>
<proteinExistence type="predicted"/>
<comment type="caution">
    <text evidence="2">The sequence shown here is derived from an EMBL/GenBank/DDBJ whole genome shotgun (WGS) entry which is preliminary data.</text>
</comment>
<dbReference type="GO" id="GO:0042602">
    <property type="term" value="F:riboflavin reductase (NADPH) activity"/>
    <property type="evidence" value="ECO:0007669"/>
    <property type="project" value="TreeGrafter"/>
</dbReference>
<accession>A0A0C1YBE7</accession>
<feature type="domain" description="NAD(P)-binding" evidence="1">
    <location>
        <begin position="7"/>
        <end position="197"/>
    </location>
</feature>
<reference evidence="2" key="3">
    <citation type="submission" date="2020-02" db="EMBL/GenBank/DDBJ databases">
        <authorList>
            <person name="Sarangi A.N."/>
            <person name="Ghosh S."/>
            <person name="Mukherjee M."/>
            <person name="Tripathy S."/>
        </authorList>
    </citation>
    <scope>NUCLEOTIDE SEQUENCE</scope>
    <source>
        <strain evidence="2">BDU141951</strain>
    </source>
</reference>
<dbReference type="AlphaFoldDB" id="A0A0C1YBE7"/>
<evidence type="ECO:0000313" key="2">
    <source>
        <dbReference type="EMBL" id="NEV70221.1"/>
    </source>
</evidence>
<dbReference type="InterPro" id="IPR016040">
    <property type="entry name" value="NAD(P)-bd_dom"/>
</dbReference>
<organism evidence="2">
    <name type="scientific">Lyngbya confervoides BDU141951</name>
    <dbReference type="NCBI Taxonomy" id="1574623"/>
    <lineage>
        <taxon>Bacteria</taxon>
        <taxon>Bacillati</taxon>
        <taxon>Cyanobacteriota</taxon>
        <taxon>Cyanophyceae</taxon>
        <taxon>Oscillatoriophycideae</taxon>
        <taxon>Oscillatoriales</taxon>
        <taxon>Microcoleaceae</taxon>
        <taxon>Lyngbya</taxon>
    </lineage>
</organism>
<evidence type="ECO:0000259" key="1">
    <source>
        <dbReference type="Pfam" id="PF13460"/>
    </source>
</evidence>
<dbReference type="PANTHER" id="PTHR43355">
    <property type="entry name" value="FLAVIN REDUCTASE (NADPH)"/>
    <property type="match status" value="1"/>
</dbReference>
<dbReference type="InterPro" id="IPR036291">
    <property type="entry name" value="NAD(P)-bd_dom_sf"/>
</dbReference>
<dbReference type="InterPro" id="IPR051606">
    <property type="entry name" value="Polyketide_Oxido-like"/>
</dbReference>
<dbReference type="Pfam" id="PF13460">
    <property type="entry name" value="NAD_binding_10"/>
    <property type="match status" value="1"/>
</dbReference>
<dbReference type="Gene3D" id="3.40.50.720">
    <property type="entry name" value="NAD(P)-binding Rossmann-like Domain"/>
    <property type="match status" value="1"/>
</dbReference>
<gene>
    <name evidence="2" type="ORF">QQ91_024335</name>
</gene>
<protein>
    <submittedName>
        <fullName evidence="2">SDR family oxidoreductase</fullName>
    </submittedName>
</protein>
<dbReference type="EMBL" id="JTHE02000003">
    <property type="protein sequence ID" value="NEV70221.1"/>
    <property type="molecule type" value="Genomic_DNA"/>
</dbReference>
<reference evidence="2" key="2">
    <citation type="journal article" date="2015" name="Genome Announc.">
        <title>Draft Genome Sequence of Filamentous Marine Cyanobacterium Lyngbya confervoides Strain BDU141951.</title>
        <authorList>
            <person name="Chandrababunaidu M.M."/>
            <person name="Sen D."/>
            <person name="Tripathy S."/>
        </authorList>
    </citation>
    <scope>NUCLEOTIDE SEQUENCE</scope>
    <source>
        <strain evidence="2">BDU141951</strain>
    </source>
</reference>
<dbReference type="GO" id="GO:0004074">
    <property type="term" value="F:biliverdin reductase [NAD(P)H] activity"/>
    <property type="evidence" value="ECO:0007669"/>
    <property type="project" value="TreeGrafter"/>
</dbReference>